<protein>
    <submittedName>
        <fullName evidence="2">Uncharacterized protein</fullName>
    </submittedName>
</protein>
<dbReference type="EMBL" id="CADEPI010000295">
    <property type="protein sequence ID" value="CAB3383119.1"/>
    <property type="molecule type" value="Genomic_DNA"/>
</dbReference>
<name>A0A8S1DPV7_9INSE</name>
<comment type="caution">
    <text evidence="2">The sequence shown here is derived from an EMBL/GenBank/DDBJ whole genome shotgun (WGS) entry which is preliminary data.</text>
</comment>
<dbReference type="AlphaFoldDB" id="A0A8S1DPV7"/>
<reference evidence="2 3" key="1">
    <citation type="submission" date="2020-04" db="EMBL/GenBank/DDBJ databases">
        <authorList>
            <person name="Alioto T."/>
            <person name="Alioto T."/>
            <person name="Gomez Garrido J."/>
        </authorList>
    </citation>
    <scope>NUCLEOTIDE SEQUENCE [LARGE SCALE GENOMIC DNA]</scope>
</reference>
<evidence type="ECO:0000256" key="1">
    <source>
        <dbReference type="SAM" id="Phobius"/>
    </source>
</evidence>
<evidence type="ECO:0000313" key="2">
    <source>
        <dbReference type="EMBL" id="CAB3383119.1"/>
    </source>
</evidence>
<proteinExistence type="predicted"/>
<feature type="transmembrane region" description="Helical" evidence="1">
    <location>
        <begin position="20"/>
        <end position="42"/>
    </location>
</feature>
<keyword evidence="1" id="KW-0812">Transmembrane</keyword>
<keyword evidence="1" id="KW-0472">Membrane</keyword>
<evidence type="ECO:0000313" key="3">
    <source>
        <dbReference type="Proteomes" id="UP000494165"/>
    </source>
</evidence>
<keyword evidence="3" id="KW-1185">Reference proteome</keyword>
<dbReference type="Proteomes" id="UP000494165">
    <property type="component" value="Unassembled WGS sequence"/>
</dbReference>
<keyword evidence="1" id="KW-1133">Transmembrane helix</keyword>
<accession>A0A8S1DPV7</accession>
<gene>
    <name evidence="2" type="ORF">CLODIP_2_CD08609</name>
</gene>
<sequence length="68" mass="7408">MGGPLPPGLPPPLDTFKNVALIAGLDVSLFHLGLEFMLALALGQLFVELSIFVHNHFIEDCLQHESLL</sequence>
<organism evidence="2 3">
    <name type="scientific">Cloeon dipterum</name>
    <dbReference type="NCBI Taxonomy" id="197152"/>
    <lineage>
        <taxon>Eukaryota</taxon>
        <taxon>Metazoa</taxon>
        <taxon>Ecdysozoa</taxon>
        <taxon>Arthropoda</taxon>
        <taxon>Hexapoda</taxon>
        <taxon>Insecta</taxon>
        <taxon>Pterygota</taxon>
        <taxon>Palaeoptera</taxon>
        <taxon>Ephemeroptera</taxon>
        <taxon>Pisciforma</taxon>
        <taxon>Baetidae</taxon>
        <taxon>Cloeon</taxon>
    </lineage>
</organism>